<feature type="compositionally biased region" description="Basic residues" evidence="1">
    <location>
        <begin position="63"/>
        <end position="79"/>
    </location>
</feature>
<dbReference type="Proteomes" id="UP000007875">
    <property type="component" value="Unassembled WGS sequence"/>
</dbReference>
<dbReference type="Ensembl" id="ENSCSAVT00000011494.1">
    <property type="protein sequence ID" value="ENSCSAVP00000011361.1"/>
    <property type="gene ID" value="ENSCSAVG00000006649.1"/>
</dbReference>
<keyword evidence="3" id="KW-1185">Reference proteome</keyword>
<name>H2Z199_CIOSA</name>
<feature type="compositionally biased region" description="Basic and acidic residues" evidence="1">
    <location>
        <begin position="192"/>
        <end position="204"/>
    </location>
</feature>
<reference evidence="2" key="2">
    <citation type="submission" date="2025-08" db="UniProtKB">
        <authorList>
            <consortium name="Ensembl"/>
        </authorList>
    </citation>
    <scope>IDENTIFICATION</scope>
</reference>
<accession>H2Z199</accession>
<dbReference type="HOGENOM" id="CLU_1032585_0_0_1"/>
<evidence type="ECO:0000313" key="3">
    <source>
        <dbReference type="Proteomes" id="UP000007875"/>
    </source>
</evidence>
<feature type="region of interest" description="Disordered" evidence="1">
    <location>
        <begin position="1"/>
        <end position="91"/>
    </location>
</feature>
<evidence type="ECO:0000256" key="1">
    <source>
        <dbReference type="SAM" id="MobiDB-lite"/>
    </source>
</evidence>
<feature type="region of interest" description="Disordered" evidence="1">
    <location>
        <begin position="246"/>
        <end position="270"/>
    </location>
</feature>
<dbReference type="AlphaFoldDB" id="H2Z199"/>
<reference evidence="3" key="1">
    <citation type="submission" date="2003-08" db="EMBL/GenBank/DDBJ databases">
        <authorList>
            <person name="Birren B."/>
            <person name="Nusbaum C."/>
            <person name="Abebe A."/>
            <person name="Abouelleil A."/>
            <person name="Adekoya E."/>
            <person name="Ait-zahra M."/>
            <person name="Allen N."/>
            <person name="Allen T."/>
            <person name="An P."/>
            <person name="Anderson M."/>
            <person name="Anderson S."/>
            <person name="Arachchi H."/>
            <person name="Armbruster J."/>
            <person name="Bachantsang P."/>
            <person name="Baldwin J."/>
            <person name="Barry A."/>
            <person name="Bayul T."/>
            <person name="Blitshsteyn B."/>
            <person name="Bloom T."/>
            <person name="Blye J."/>
            <person name="Boguslavskiy L."/>
            <person name="Borowsky M."/>
            <person name="Boukhgalter B."/>
            <person name="Brunache A."/>
            <person name="Butler J."/>
            <person name="Calixte N."/>
            <person name="Calvo S."/>
            <person name="Camarata J."/>
            <person name="Campo K."/>
            <person name="Chang J."/>
            <person name="Cheshatsang Y."/>
            <person name="Citroen M."/>
            <person name="Collymore A."/>
            <person name="Considine T."/>
            <person name="Cook A."/>
            <person name="Cooke P."/>
            <person name="Corum B."/>
            <person name="Cuomo C."/>
            <person name="David R."/>
            <person name="Dawoe T."/>
            <person name="Degray S."/>
            <person name="Dodge S."/>
            <person name="Dooley K."/>
            <person name="Dorje P."/>
            <person name="Dorjee K."/>
            <person name="Dorris L."/>
            <person name="Duffey N."/>
            <person name="Dupes A."/>
            <person name="Elkins T."/>
            <person name="Engels R."/>
            <person name="Erickson J."/>
            <person name="Farina A."/>
            <person name="Faro S."/>
            <person name="Ferreira P."/>
            <person name="Fischer H."/>
            <person name="Fitzgerald M."/>
            <person name="Foley K."/>
            <person name="Gage D."/>
            <person name="Galagan J."/>
            <person name="Gearin G."/>
            <person name="Gnerre S."/>
            <person name="Gnirke A."/>
            <person name="Goyette A."/>
            <person name="Graham J."/>
            <person name="Grandbois E."/>
            <person name="Gyaltsen K."/>
            <person name="Hafez N."/>
            <person name="Hagopian D."/>
            <person name="Hagos B."/>
            <person name="Hall J."/>
            <person name="Hatcher B."/>
            <person name="Heller A."/>
            <person name="Higgins H."/>
            <person name="Honan T."/>
            <person name="Horn A."/>
            <person name="Houde N."/>
            <person name="Hughes L."/>
            <person name="Hulme W."/>
            <person name="Husby E."/>
            <person name="Iliev I."/>
            <person name="Jaffe D."/>
            <person name="Jones C."/>
            <person name="Kamal M."/>
            <person name="Kamat A."/>
            <person name="Kamvysselis M."/>
            <person name="Karlsson E."/>
            <person name="Kells C."/>
            <person name="Kieu A."/>
            <person name="Kisner P."/>
            <person name="Kodira C."/>
            <person name="Kulbokas E."/>
            <person name="Labutti K."/>
            <person name="Lama D."/>
            <person name="Landers T."/>
            <person name="Leger J."/>
            <person name="Levine S."/>
            <person name="Lewis D."/>
            <person name="Lewis T."/>
            <person name="Lindblad-toh K."/>
            <person name="Liu X."/>
            <person name="Lokyitsang T."/>
            <person name="Lokyitsang Y."/>
            <person name="Lucien O."/>
            <person name="Lui A."/>
            <person name="Ma L.J."/>
            <person name="Mabbitt R."/>
            <person name="Macdonald J."/>
            <person name="Maclean C."/>
            <person name="Major J."/>
            <person name="Manning J."/>
            <person name="Marabella R."/>
            <person name="Maru K."/>
            <person name="Matthews C."/>
            <person name="Mauceli E."/>
            <person name="Mccarthy M."/>
            <person name="Mcdonough S."/>
            <person name="Mcghee T."/>
            <person name="Meldrim J."/>
            <person name="Meneus L."/>
            <person name="Mesirov J."/>
            <person name="Mihalev A."/>
            <person name="Mihova T."/>
            <person name="Mikkelsen T."/>
            <person name="Mlenga V."/>
            <person name="Moru K."/>
            <person name="Mozes J."/>
            <person name="Mulrain L."/>
            <person name="Munson G."/>
            <person name="Naylor J."/>
            <person name="Newes C."/>
            <person name="Nguyen C."/>
            <person name="Nguyen N."/>
            <person name="Nguyen T."/>
            <person name="Nicol R."/>
            <person name="Nielsen C."/>
            <person name="Nizzari M."/>
            <person name="Norbu C."/>
            <person name="Norbu N."/>
            <person name="O'donnell P."/>
            <person name="Okoawo O."/>
            <person name="O'leary S."/>
            <person name="Omotosho B."/>
            <person name="O'neill K."/>
            <person name="Osman S."/>
            <person name="Parker S."/>
            <person name="Perrin D."/>
            <person name="Phunkhang P."/>
            <person name="Piqani B."/>
            <person name="Purcell S."/>
            <person name="Rachupka T."/>
            <person name="Ramasamy U."/>
            <person name="Rameau R."/>
            <person name="Ray V."/>
            <person name="Raymond C."/>
            <person name="Retta R."/>
            <person name="Richardson S."/>
            <person name="Rise C."/>
            <person name="Rodriguez J."/>
            <person name="Rogers J."/>
            <person name="Rogov P."/>
            <person name="Rutman M."/>
            <person name="Schupbach R."/>
            <person name="Seaman C."/>
            <person name="Settipalli S."/>
            <person name="Sharpe T."/>
            <person name="Sheridan J."/>
            <person name="Sherpa N."/>
            <person name="Shi J."/>
            <person name="Smirnov S."/>
            <person name="Smith C."/>
            <person name="Sougnez C."/>
            <person name="Spencer B."/>
            <person name="Stalker J."/>
            <person name="Stange-thomann N."/>
            <person name="Stavropoulos S."/>
            <person name="Stetson K."/>
            <person name="Stone C."/>
            <person name="Stone S."/>
            <person name="Stubbs M."/>
            <person name="Talamas J."/>
            <person name="Tchuinga P."/>
            <person name="Tenzing P."/>
            <person name="Tesfaye S."/>
            <person name="Theodore J."/>
            <person name="Thoulutsang Y."/>
            <person name="Topham K."/>
            <person name="Towey S."/>
            <person name="Tsamla T."/>
            <person name="Tsomo N."/>
            <person name="Vallee D."/>
            <person name="Vassiliev H."/>
            <person name="Venkataraman V."/>
            <person name="Vinson J."/>
            <person name="Vo A."/>
            <person name="Wade C."/>
            <person name="Wang S."/>
            <person name="Wangchuk T."/>
            <person name="Wangdi T."/>
            <person name="Whittaker C."/>
            <person name="Wilkinson J."/>
            <person name="Wu Y."/>
            <person name="Wyman D."/>
            <person name="Yadav S."/>
            <person name="Yang S."/>
            <person name="Yang X."/>
            <person name="Yeager S."/>
            <person name="Yee E."/>
            <person name="Young G."/>
            <person name="Zainoun J."/>
            <person name="Zembeck L."/>
            <person name="Zimmer A."/>
            <person name="Zody M."/>
            <person name="Lander E."/>
        </authorList>
    </citation>
    <scope>NUCLEOTIDE SEQUENCE [LARGE SCALE GENOMIC DNA]</scope>
</reference>
<organism evidence="2 3">
    <name type="scientific">Ciona savignyi</name>
    <name type="common">Pacific transparent sea squirt</name>
    <dbReference type="NCBI Taxonomy" id="51511"/>
    <lineage>
        <taxon>Eukaryota</taxon>
        <taxon>Metazoa</taxon>
        <taxon>Chordata</taxon>
        <taxon>Tunicata</taxon>
        <taxon>Ascidiacea</taxon>
        <taxon>Phlebobranchia</taxon>
        <taxon>Cionidae</taxon>
        <taxon>Ciona</taxon>
    </lineage>
</organism>
<sequence>MSGEIRQLRSRPNRKRNGQKEPVSSLLPTGKSNIRSWLNTSNHEKEPEVILTRLSAASEKSSSHRKVQKTAPTKKKPSKKSQISAVKDEEITVQSSKEGNGICRVESIKPKTLHCVSNNRIGSDTSTPGSAESCSRVQDVCQTPKEDLFGFEKFLTNTQQQFPKLSDVDLGSPILKSRKSSGRNSVRRKSLRIKEVNDKKENSKRTSSQLVRPAPRIEQKQPCWKSPKTHRKRLSECNVNLFGQVDSPDLSTQQQESNAHEITSEPVEVI</sequence>
<reference evidence="2" key="3">
    <citation type="submission" date="2025-09" db="UniProtKB">
        <authorList>
            <consortium name="Ensembl"/>
        </authorList>
    </citation>
    <scope>IDENTIFICATION</scope>
</reference>
<feature type="compositionally biased region" description="Basic residues" evidence="1">
    <location>
        <begin position="8"/>
        <end position="17"/>
    </location>
</feature>
<evidence type="ECO:0000313" key="2">
    <source>
        <dbReference type="Ensembl" id="ENSCSAVP00000011361.1"/>
    </source>
</evidence>
<feature type="compositionally biased region" description="Basic residues" evidence="1">
    <location>
        <begin position="176"/>
        <end position="191"/>
    </location>
</feature>
<feature type="region of interest" description="Disordered" evidence="1">
    <location>
        <begin position="169"/>
        <end position="229"/>
    </location>
</feature>
<protein>
    <submittedName>
        <fullName evidence="2">Uncharacterized protein</fullName>
    </submittedName>
</protein>
<proteinExistence type="predicted"/>
<dbReference type="InParanoid" id="H2Z199"/>
<feature type="compositionally biased region" description="Polar residues" evidence="1">
    <location>
        <begin position="26"/>
        <end position="41"/>
    </location>
</feature>